<keyword evidence="1" id="KW-0472">Membrane</keyword>
<evidence type="ECO:0000313" key="2">
    <source>
        <dbReference type="EMBL" id="VDP44662.1"/>
    </source>
</evidence>
<reference evidence="4" key="1">
    <citation type="submission" date="2016-06" db="UniProtKB">
        <authorList>
            <consortium name="WormBaseParasite"/>
        </authorList>
    </citation>
    <scope>IDENTIFICATION</scope>
</reference>
<dbReference type="AlphaFoldDB" id="A0A183J808"/>
<feature type="transmembrane region" description="Helical" evidence="1">
    <location>
        <begin position="68"/>
        <end position="93"/>
    </location>
</feature>
<keyword evidence="3" id="KW-1185">Reference proteome</keyword>
<dbReference type="Proteomes" id="UP000270296">
    <property type="component" value="Unassembled WGS sequence"/>
</dbReference>
<name>A0A183J808_9BILA</name>
<dbReference type="WBParaSite" id="SBAD_0001240601-mRNA-1">
    <property type="protein sequence ID" value="SBAD_0001240601-mRNA-1"/>
    <property type="gene ID" value="SBAD_0001240601"/>
</dbReference>
<reference evidence="2 3" key="2">
    <citation type="submission" date="2018-11" db="EMBL/GenBank/DDBJ databases">
        <authorList>
            <consortium name="Pathogen Informatics"/>
        </authorList>
    </citation>
    <scope>NUCLEOTIDE SEQUENCE [LARGE SCALE GENOMIC DNA]</scope>
</reference>
<proteinExistence type="predicted"/>
<gene>
    <name evidence="2" type="ORF">SBAD_LOCUS12004</name>
</gene>
<accession>A0A183J808</accession>
<evidence type="ECO:0000313" key="3">
    <source>
        <dbReference type="Proteomes" id="UP000270296"/>
    </source>
</evidence>
<keyword evidence="1" id="KW-1133">Transmembrane helix</keyword>
<sequence>MAATDTAVSAVITRADTKDQNSVVRHRMLQLLQPFPFSTYACLRFTVGHRPEAASPEVRYQPVLTLPALVLVPVFVLLVQLQTLAAVLTIVVVRAPAPGDESHVEKSSHERACVFGFG</sequence>
<dbReference type="EMBL" id="UZAM01016767">
    <property type="protein sequence ID" value="VDP44662.1"/>
    <property type="molecule type" value="Genomic_DNA"/>
</dbReference>
<protein>
    <submittedName>
        <fullName evidence="4">Transmembrane protein</fullName>
    </submittedName>
</protein>
<evidence type="ECO:0000313" key="4">
    <source>
        <dbReference type="WBParaSite" id="SBAD_0001240601-mRNA-1"/>
    </source>
</evidence>
<keyword evidence="1" id="KW-0812">Transmembrane</keyword>
<organism evidence="4">
    <name type="scientific">Soboliphyme baturini</name>
    <dbReference type="NCBI Taxonomy" id="241478"/>
    <lineage>
        <taxon>Eukaryota</taxon>
        <taxon>Metazoa</taxon>
        <taxon>Ecdysozoa</taxon>
        <taxon>Nematoda</taxon>
        <taxon>Enoplea</taxon>
        <taxon>Dorylaimia</taxon>
        <taxon>Dioctophymatida</taxon>
        <taxon>Dioctophymatoidea</taxon>
        <taxon>Soboliphymatidae</taxon>
        <taxon>Soboliphyme</taxon>
    </lineage>
</organism>
<evidence type="ECO:0000256" key="1">
    <source>
        <dbReference type="SAM" id="Phobius"/>
    </source>
</evidence>